<evidence type="ECO:0000313" key="2">
    <source>
        <dbReference type="Proteomes" id="UP000799755"/>
    </source>
</evidence>
<feature type="non-terminal residue" evidence="1">
    <location>
        <position position="1"/>
    </location>
</feature>
<protein>
    <submittedName>
        <fullName evidence="1">Uncharacterized protein</fullName>
    </submittedName>
</protein>
<name>A0ACB6QKC2_9PLEO</name>
<reference evidence="1" key="1">
    <citation type="journal article" date="2020" name="Stud. Mycol.">
        <title>101 Dothideomycetes genomes: a test case for predicting lifestyles and emergence of pathogens.</title>
        <authorList>
            <person name="Haridas S."/>
            <person name="Albert R."/>
            <person name="Binder M."/>
            <person name="Bloem J."/>
            <person name="Labutti K."/>
            <person name="Salamov A."/>
            <person name="Andreopoulos B."/>
            <person name="Baker S."/>
            <person name="Barry K."/>
            <person name="Bills G."/>
            <person name="Bluhm B."/>
            <person name="Cannon C."/>
            <person name="Castanera R."/>
            <person name="Culley D."/>
            <person name="Daum C."/>
            <person name="Ezra D."/>
            <person name="Gonzalez J."/>
            <person name="Henrissat B."/>
            <person name="Kuo A."/>
            <person name="Liang C."/>
            <person name="Lipzen A."/>
            <person name="Lutzoni F."/>
            <person name="Magnuson J."/>
            <person name="Mondo S."/>
            <person name="Nolan M."/>
            <person name="Ohm R."/>
            <person name="Pangilinan J."/>
            <person name="Park H.-J."/>
            <person name="Ramirez L."/>
            <person name="Alfaro M."/>
            <person name="Sun H."/>
            <person name="Tritt A."/>
            <person name="Yoshinaga Y."/>
            <person name="Zwiers L.-H."/>
            <person name="Turgeon B."/>
            <person name="Goodwin S."/>
            <person name="Spatafora J."/>
            <person name="Crous P."/>
            <person name="Grigoriev I."/>
        </authorList>
    </citation>
    <scope>NUCLEOTIDE SEQUENCE</scope>
    <source>
        <strain evidence="1">ATCC 200398</strain>
    </source>
</reference>
<sequence>SMVELFSLLGFPARVAGRALLAFRYISGRVSTVRVKSEYAERRFGKSVRWRPWLMIDVKELEALEELINRGSDAQVESWRVSQLSVCGMIAIIGALVAQAGLTALQLPSLEDVHYVARAVFTMSLILSLLAVFFSGLQQSSFGRASEPKDLRLWLSSGVRWDEANMKGELQSSMVAHMILQAPFEIVVMSITLFVVGFGVYLGSSWKAGLKLNEGSQGNRAVLIAFVVPTVFVLLMYGHMMGLKDRELGQMGDLDDTQVTSADLKL</sequence>
<keyword evidence="2" id="KW-1185">Reference proteome</keyword>
<proteinExistence type="predicted"/>
<feature type="non-terminal residue" evidence="1">
    <location>
        <position position="266"/>
    </location>
</feature>
<organism evidence="1 2">
    <name type="scientific">Lindgomyces ingoldianus</name>
    <dbReference type="NCBI Taxonomy" id="673940"/>
    <lineage>
        <taxon>Eukaryota</taxon>
        <taxon>Fungi</taxon>
        <taxon>Dikarya</taxon>
        <taxon>Ascomycota</taxon>
        <taxon>Pezizomycotina</taxon>
        <taxon>Dothideomycetes</taxon>
        <taxon>Pleosporomycetidae</taxon>
        <taxon>Pleosporales</taxon>
        <taxon>Lindgomycetaceae</taxon>
        <taxon>Lindgomyces</taxon>
    </lineage>
</organism>
<dbReference type="Proteomes" id="UP000799755">
    <property type="component" value="Unassembled WGS sequence"/>
</dbReference>
<accession>A0ACB6QKC2</accession>
<dbReference type="EMBL" id="MU003521">
    <property type="protein sequence ID" value="KAF2467371.1"/>
    <property type="molecule type" value="Genomic_DNA"/>
</dbReference>
<evidence type="ECO:0000313" key="1">
    <source>
        <dbReference type="EMBL" id="KAF2467371.1"/>
    </source>
</evidence>
<gene>
    <name evidence="1" type="ORF">BDR25DRAFT_183327</name>
</gene>
<comment type="caution">
    <text evidence="1">The sequence shown here is derived from an EMBL/GenBank/DDBJ whole genome shotgun (WGS) entry which is preliminary data.</text>
</comment>